<dbReference type="Proteomes" id="UP000597762">
    <property type="component" value="Unassembled WGS sequence"/>
</dbReference>
<dbReference type="EMBL" id="CAHIKZ030002665">
    <property type="protein sequence ID" value="CAE1290472.1"/>
    <property type="molecule type" value="Genomic_DNA"/>
</dbReference>
<comment type="caution">
    <text evidence="1">The sequence shown here is derived from an EMBL/GenBank/DDBJ whole genome shotgun (WGS) entry which is preliminary data.</text>
</comment>
<keyword evidence="2" id="KW-1185">Reference proteome</keyword>
<evidence type="ECO:0000313" key="1">
    <source>
        <dbReference type="EMBL" id="CAE1290472.1"/>
    </source>
</evidence>
<name>A0A812D807_ACAPH</name>
<accession>A0A812D807</accession>
<protein>
    <submittedName>
        <fullName evidence="1">Uncharacterized protein</fullName>
    </submittedName>
</protein>
<dbReference type="AlphaFoldDB" id="A0A812D807"/>
<proteinExistence type="predicted"/>
<organism evidence="1 2">
    <name type="scientific">Acanthosepion pharaonis</name>
    <name type="common">Pharaoh cuttlefish</name>
    <name type="synonym">Sepia pharaonis</name>
    <dbReference type="NCBI Taxonomy" id="158019"/>
    <lineage>
        <taxon>Eukaryota</taxon>
        <taxon>Metazoa</taxon>
        <taxon>Spiralia</taxon>
        <taxon>Lophotrochozoa</taxon>
        <taxon>Mollusca</taxon>
        <taxon>Cephalopoda</taxon>
        <taxon>Coleoidea</taxon>
        <taxon>Decapodiformes</taxon>
        <taxon>Sepiida</taxon>
        <taxon>Sepiina</taxon>
        <taxon>Sepiidae</taxon>
        <taxon>Acanthosepion</taxon>
    </lineage>
</organism>
<gene>
    <name evidence="1" type="ORF">SPHA_48216</name>
</gene>
<sequence length="153" mass="16315">MLDLRVGLAKDCNIIGIIEIGDGAVVANSDTREGNHVIYQDPVTNLVEQDGGEHTSLADARSDDEGSGFFHVSPHPSSSVSVVGLDEVEKLGREAIMTHDVPEAFAIHRVECCGEINEAIDGRLLISPSLFENSPEGKKFDLCILCLSGSLLG</sequence>
<evidence type="ECO:0000313" key="2">
    <source>
        <dbReference type="Proteomes" id="UP000597762"/>
    </source>
</evidence>
<reference evidence="1" key="1">
    <citation type="submission" date="2021-01" db="EMBL/GenBank/DDBJ databases">
        <authorList>
            <person name="Li R."/>
            <person name="Bekaert M."/>
        </authorList>
    </citation>
    <scope>NUCLEOTIDE SEQUENCE</scope>
    <source>
        <strain evidence="1">Farmed</strain>
    </source>
</reference>